<dbReference type="OrthoDB" id="3339041at2"/>
<dbReference type="EMBL" id="RJSF01000036">
    <property type="protein sequence ID" value="RNM14989.1"/>
    <property type="molecule type" value="Genomic_DNA"/>
</dbReference>
<feature type="domain" description="Aminoglycoside phosphotransferase" evidence="1">
    <location>
        <begin position="41"/>
        <end position="269"/>
    </location>
</feature>
<reference evidence="2 3" key="1">
    <citation type="submission" date="2018-11" db="EMBL/GenBank/DDBJ databases">
        <authorList>
            <person name="Li F."/>
        </authorList>
    </citation>
    <scope>NUCLEOTIDE SEQUENCE [LARGE SCALE GENOMIC DNA]</scope>
    <source>
        <strain evidence="2 3">Gsoil 818</strain>
    </source>
</reference>
<proteinExistence type="predicted"/>
<name>A0A3N0GRG3_9ACTN</name>
<dbReference type="SUPFAM" id="SSF56112">
    <property type="entry name" value="Protein kinase-like (PK-like)"/>
    <property type="match status" value="1"/>
</dbReference>
<accession>A0A3N0GRG3</accession>
<organism evidence="2 3">
    <name type="scientific">Nocardioides pocheonensis</name>
    <dbReference type="NCBI Taxonomy" id="661485"/>
    <lineage>
        <taxon>Bacteria</taxon>
        <taxon>Bacillati</taxon>
        <taxon>Actinomycetota</taxon>
        <taxon>Actinomycetes</taxon>
        <taxon>Propionibacteriales</taxon>
        <taxon>Nocardioidaceae</taxon>
        <taxon>Nocardioides</taxon>
    </lineage>
</organism>
<dbReference type="PANTHER" id="PTHR21310">
    <property type="entry name" value="AMINOGLYCOSIDE PHOSPHOTRANSFERASE-RELATED-RELATED"/>
    <property type="match status" value="1"/>
</dbReference>
<dbReference type="Proteomes" id="UP000279994">
    <property type="component" value="Unassembled WGS sequence"/>
</dbReference>
<dbReference type="Gene3D" id="3.90.1200.10">
    <property type="match status" value="1"/>
</dbReference>
<dbReference type="InterPro" id="IPR002575">
    <property type="entry name" value="Aminoglycoside_PTrfase"/>
</dbReference>
<dbReference type="InterPro" id="IPR011009">
    <property type="entry name" value="Kinase-like_dom_sf"/>
</dbReference>
<dbReference type="PANTHER" id="PTHR21310:SF40">
    <property type="entry name" value="AMINOGLYCOSIDE PHOSPHOTRANSFERASE DOMAIN-CONTAINING PROTEIN-RELATED"/>
    <property type="match status" value="1"/>
</dbReference>
<comment type="caution">
    <text evidence="2">The sequence shown here is derived from an EMBL/GenBank/DDBJ whole genome shotgun (WGS) entry which is preliminary data.</text>
</comment>
<protein>
    <submittedName>
        <fullName evidence="2">Phosphotransferase family protein</fullName>
    </submittedName>
</protein>
<dbReference type="InterPro" id="IPR051678">
    <property type="entry name" value="AGP_Transferase"/>
</dbReference>
<dbReference type="InterPro" id="IPR041726">
    <property type="entry name" value="ACAD10_11_N"/>
</dbReference>
<evidence type="ECO:0000259" key="1">
    <source>
        <dbReference type="Pfam" id="PF01636"/>
    </source>
</evidence>
<sequence>MGRTLSSWLAGQLPAGAEPEVVLSGSSDANGMSSETILADVSWTEDGERRSGEFVVRIAPDAQDVPVFPSYALGHQHDAIRLVGELSDVPVPEPRWLEPTGEVLGSPFFFMERIDGIVPPDVMPYTFGGNWFFDAAPEDRRRLQDATVAVIAGLHEIPDAARTFAFLDPRSLDGEQYAGPTPLRRHFERTRTWYEWAAAELDRSPLVERALSWLDEHWPAADVPDNVVLSWGDARIGNVLYRDFAPVAVLDWEMAGLGPRELDLGWLVFAHQVFQTLAETFELPGLPDVLRAEDVRRTYAEITGVEVGDLRWFEIYSGVLWAIVFMRTGTRQAHFGEIELPEDVESLFHHAPLFKRLLEDVGA</sequence>
<dbReference type="Pfam" id="PF01636">
    <property type="entry name" value="APH"/>
    <property type="match status" value="1"/>
</dbReference>
<dbReference type="GO" id="GO:0016740">
    <property type="term" value="F:transferase activity"/>
    <property type="evidence" value="ECO:0007669"/>
    <property type="project" value="UniProtKB-KW"/>
</dbReference>
<dbReference type="CDD" id="cd05154">
    <property type="entry name" value="ACAD10_11_N-like"/>
    <property type="match status" value="1"/>
</dbReference>
<evidence type="ECO:0000313" key="3">
    <source>
        <dbReference type="Proteomes" id="UP000279994"/>
    </source>
</evidence>
<keyword evidence="2" id="KW-0808">Transferase</keyword>
<dbReference type="Gene3D" id="3.30.200.20">
    <property type="entry name" value="Phosphorylase Kinase, domain 1"/>
    <property type="match status" value="1"/>
</dbReference>
<dbReference type="AlphaFoldDB" id="A0A3N0GRG3"/>
<evidence type="ECO:0000313" key="2">
    <source>
        <dbReference type="EMBL" id="RNM14989.1"/>
    </source>
</evidence>
<keyword evidence="3" id="KW-1185">Reference proteome</keyword>
<gene>
    <name evidence="2" type="ORF">EFL26_09365</name>
</gene>